<comment type="caution">
    <text evidence="3">The sequence shown here is derived from an EMBL/GenBank/DDBJ whole genome shotgun (WGS) entry which is preliminary data.</text>
</comment>
<dbReference type="Proteomes" id="UP001139450">
    <property type="component" value="Unassembled WGS sequence"/>
</dbReference>
<dbReference type="InterPro" id="IPR036097">
    <property type="entry name" value="HisK_dim/P_sf"/>
</dbReference>
<protein>
    <recommendedName>
        <fullName evidence="2">histidine kinase</fullName>
        <ecNumber evidence="2">2.7.13.3</ecNumber>
    </recommendedName>
</protein>
<gene>
    <name evidence="3" type="ORF">MUY27_15925</name>
</gene>
<dbReference type="EMBL" id="JALJEJ010000008">
    <property type="protein sequence ID" value="MCJ8211207.1"/>
    <property type="molecule type" value="Genomic_DNA"/>
</dbReference>
<dbReference type="RefSeq" id="WP_245131616.1">
    <property type="nucleotide sequence ID" value="NZ_JALJEJ010000008.1"/>
</dbReference>
<evidence type="ECO:0000313" key="4">
    <source>
        <dbReference type="Proteomes" id="UP001139450"/>
    </source>
</evidence>
<dbReference type="InterPro" id="IPR035965">
    <property type="entry name" value="PAS-like_dom_sf"/>
</dbReference>
<organism evidence="3 4">
    <name type="scientific">Mucilaginibacter straminoryzae</name>
    <dbReference type="NCBI Taxonomy" id="2932774"/>
    <lineage>
        <taxon>Bacteria</taxon>
        <taxon>Pseudomonadati</taxon>
        <taxon>Bacteroidota</taxon>
        <taxon>Sphingobacteriia</taxon>
        <taxon>Sphingobacteriales</taxon>
        <taxon>Sphingobacteriaceae</taxon>
        <taxon>Mucilaginibacter</taxon>
    </lineage>
</organism>
<evidence type="ECO:0000256" key="2">
    <source>
        <dbReference type="ARBA" id="ARBA00012438"/>
    </source>
</evidence>
<evidence type="ECO:0000313" key="3">
    <source>
        <dbReference type="EMBL" id="MCJ8211207.1"/>
    </source>
</evidence>
<dbReference type="SUPFAM" id="SSF47384">
    <property type="entry name" value="Homodimeric domain of signal transducing histidine kinase"/>
    <property type="match status" value="1"/>
</dbReference>
<sequence length="175" mass="19467">MIGMDSRYKYVSPSYDSNFSLGMGTLTGKLFSVTLHPDDIALCSEVGTKCIETPGTLFPVTLRKHDGLGGFVTTQWEMQCITDSNGVPDCVYCIGYNISDFVNTQNKLDHAENQLDEIGFLQSHAVRKPLANIIGISKLFELVDNPDEYPALIKMLHQSTTELDQIIQEISRRSS</sequence>
<proteinExistence type="predicted"/>
<dbReference type="EC" id="2.7.13.3" evidence="2"/>
<dbReference type="CDD" id="cd00082">
    <property type="entry name" value="HisKA"/>
    <property type="match status" value="1"/>
</dbReference>
<reference evidence="3" key="1">
    <citation type="submission" date="2022-04" db="EMBL/GenBank/DDBJ databases">
        <title>Mucilaginibacter sp. RS28 isolated from freshwater.</title>
        <authorList>
            <person name="Ko S.-R."/>
        </authorList>
    </citation>
    <scope>NUCLEOTIDE SEQUENCE</scope>
    <source>
        <strain evidence="3">RS28</strain>
    </source>
</reference>
<evidence type="ECO:0000256" key="1">
    <source>
        <dbReference type="ARBA" id="ARBA00000085"/>
    </source>
</evidence>
<keyword evidence="4" id="KW-1185">Reference proteome</keyword>
<dbReference type="AlphaFoldDB" id="A0A9X1X4U0"/>
<dbReference type="Gene3D" id="3.30.450.20">
    <property type="entry name" value="PAS domain"/>
    <property type="match status" value="1"/>
</dbReference>
<accession>A0A9X1X4U0</accession>
<dbReference type="GO" id="GO:0000155">
    <property type="term" value="F:phosphorelay sensor kinase activity"/>
    <property type="evidence" value="ECO:0007669"/>
    <property type="project" value="InterPro"/>
</dbReference>
<dbReference type="SUPFAM" id="SSF55785">
    <property type="entry name" value="PYP-like sensor domain (PAS domain)"/>
    <property type="match status" value="1"/>
</dbReference>
<comment type="catalytic activity">
    <reaction evidence="1">
        <text>ATP + protein L-histidine = ADP + protein N-phospho-L-histidine.</text>
        <dbReference type="EC" id="2.7.13.3"/>
    </reaction>
</comment>
<name>A0A9X1X4U0_9SPHI</name>
<dbReference type="InterPro" id="IPR003661">
    <property type="entry name" value="HisK_dim/P_dom"/>
</dbReference>